<evidence type="ECO:0000313" key="1">
    <source>
        <dbReference type="EMBL" id="TDY48232.1"/>
    </source>
</evidence>
<name>A0A4R8LPK6_9BURK</name>
<organism evidence="1 2">
    <name type="scientific">Paraburkholderia rhizosphaerae</name>
    <dbReference type="NCBI Taxonomy" id="480658"/>
    <lineage>
        <taxon>Bacteria</taxon>
        <taxon>Pseudomonadati</taxon>
        <taxon>Pseudomonadota</taxon>
        <taxon>Betaproteobacteria</taxon>
        <taxon>Burkholderiales</taxon>
        <taxon>Burkholderiaceae</taxon>
        <taxon>Paraburkholderia</taxon>
    </lineage>
</organism>
<reference evidence="1 2" key="1">
    <citation type="submission" date="2019-03" db="EMBL/GenBank/DDBJ databases">
        <title>Genomic Encyclopedia of Type Strains, Phase III (KMG-III): the genomes of soil and plant-associated and newly described type strains.</title>
        <authorList>
            <person name="Whitman W."/>
        </authorList>
    </citation>
    <scope>NUCLEOTIDE SEQUENCE [LARGE SCALE GENOMIC DNA]</scope>
    <source>
        <strain evidence="1 2">LMG 29544</strain>
    </source>
</reference>
<protein>
    <submittedName>
        <fullName evidence="1">Uncharacterized protein</fullName>
    </submittedName>
</protein>
<sequence length="63" mass="7447">MNALDTPVTADLPKDLINFLGTGFLTTLVKKQRPYRSRTKSIFGKWRSRLWPVRLAVQQRRFR</sequence>
<evidence type="ECO:0000313" key="2">
    <source>
        <dbReference type="Proteomes" id="UP000295509"/>
    </source>
</evidence>
<accession>A0A4R8LPK6</accession>
<dbReference type="Proteomes" id="UP000295509">
    <property type="component" value="Unassembled WGS sequence"/>
</dbReference>
<dbReference type="AlphaFoldDB" id="A0A4R8LPK6"/>
<keyword evidence="2" id="KW-1185">Reference proteome</keyword>
<dbReference type="EMBL" id="SORE01000011">
    <property type="protein sequence ID" value="TDY48232.1"/>
    <property type="molecule type" value="Genomic_DNA"/>
</dbReference>
<proteinExistence type="predicted"/>
<gene>
    <name evidence="1" type="ORF">BX592_111167</name>
</gene>
<comment type="caution">
    <text evidence="1">The sequence shown here is derived from an EMBL/GenBank/DDBJ whole genome shotgun (WGS) entry which is preliminary data.</text>
</comment>